<evidence type="ECO:0000259" key="1">
    <source>
        <dbReference type="Pfam" id="PF13482"/>
    </source>
</evidence>
<dbReference type="InterPro" id="IPR036397">
    <property type="entry name" value="RNaseH_sf"/>
</dbReference>
<dbReference type="InterPro" id="IPR012337">
    <property type="entry name" value="RNaseH-like_sf"/>
</dbReference>
<name>A0A0F6WEY4_9CAUD</name>
<organism evidence="2 3">
    <name type="scientific">Mycobacterium phage Mindy</name>
    <dbReference type="NCBI Taxonomy" id="1647311"/>
    <lineage>
        <taxon>Viruses</taxon>
        <taxon>Duplodnaviria</taxon>
        <taxon>Heunggongvirae</taxon>
        <taxon>Uroviricota</taxon>
        <taxon>Caudoviricetes</taxon>
        <taxon>Kostyavirus</taxon>
        <taxon>Kostyavirus toto</taxon>
    </lineage>
</organism>
<dbReference type="KEGG" id="vg:26796396"/>
<evidence type="ECO:0000313" key="3">
    <source>
        <dbReference type="Proteomes" id="UP000201946"/>
    </source>
</evidence>
<dbReference type="EMBL" id="KR080204">
    <property type="protein sequence ID" value="AKF15141.1"/>
    <property type="molecule type" value="Genomic_DNA"/>
</dbReference>
<gene>
    <name evidence="2" type="primary">113</name>
    <name evidence="2" type="ORF">SEA_MINDY_113</name>
</gene>
<dbReference type="Proteomes" id="UP000201946">
    <property type="component" value="Segment"/>
</dbReference>
<dbReference type="GO" id="GO:0003676">
    <property type="term" value="F:nucleic acid binding"/>
    <property type="evidence" value="ECO:0007669"/>
    <property type="project" value="InterPro"/>
</dbReference>
<accession>A0A0F6WEY4</accession>
<protein>
    <submittedName>
        <fullName evidence="2">DnaQ-like DNA polymerase III subunit</fullName>
    </submittedName>
</protein>
<feature type="domain" description="YprB ribonuclease H-like" evidence="1">
    <location>
        <begin position="47"/>
        <end position="188"/>
    </location>
</feature>
<dbReference type="SUPFAM" id="SSF53098">
    <property type="entry name" value="Ribonuclease H-like"/>
    <property type="match status" value="1"/>
</dbReference>
<sequence>MTAKILTIDIETQRAVVETFSLFRPFIHIDRVLIPTRVLCFAAKWRGEDKVIFKHAWDDNDQDAYLKMMKAAHDLLSEADIVITWNGDRFDIQWFEAEFVRLGLGRPTPYKSVDLIKTVKKWFKAGLMSMKLDWSSRMILGDRKVPHGATDLWHDIRYGTKAEKAAAQKLMKEYNIHDVELTERLFEKHLPYLNINLALYARNEDGLLHCTKCNGTDLKRDGKKYHATTAGMYQMWRCKDPSCNATSRGKRMKHTTELRPV</sequence>
<dbReference type="Pfam" id="PF13482">
    <property type="entry name" value="RNase_H_2"/>
    <property type="match status" value="1"/>
</dbReference>
<evidence type="ECO:0000313" key="2">
    <source>
        <dbReference type="EMBL" id="AKF15141.1"/>
    </source>
</evidence>
<reference evidence="2 3" key="1">
    <citation type="journal article" date="2015" name="Genome Announc.">
        <title>Genome Sequence of Mycobacteriophage Mindy.</title>
        <authorList>
            <person name="Pope W.H."/>
            <person name="Bernstein N.I."/>
            <person name="Fasolas C.S."/>
            <person name="Mezghani N."/>
            <person name="Pressimone C.A."/>
            <person name="Selvakumar P."/>
            <person name="Stanton A.C."/>
            <person name="Lapin J.S."/>
            <person name="Prout A.K."/>
            <person name="Grubb S.R."/>
            <person name="Warner M.H."/>
            <person name="Bowman C.A."/>
            <person name="Russell D.A."/>
            <person name="Hatfull G.F."/>
        </authorList>
    </citation>
    <scope>NUCLEOTIDE SEQUENCE [LARGE SCALE GENOMIC DNA]</scope>
</reference>
<dbReference type="InterPro" id="IPR038720">
    <property type="entry name" value="YprB_RNase_H-like_dom"/>
</dbReference>
<dbReference type="Gene3D" id="3.30.420.10">
    <property type="entry name" value="Ribonuclease H-like superfamily/Ribonuclease H"/>
    <property type="match status" value="1"/>
</dbReference>
<dbReference type="GeneID" id="26796396"/>
<dbReference type="RefSeq" id="YP_009225398.1">
    <property type="nucleotide sequence ID" value="NC_029093.1"/>
</dbReference>
<proteinExistence type="predicted"/>